<reference evidence="3" key="1">
    <citation type="journal article" date="2015" name="Nature">
        <title>Complex archaea that bridge the gap between prokaryotes and eukaryotes.</title>
        <authorList>
            <person name="Spang A."/>
            <person name="Saw J.H."/>
            <person name="Jorgensen S.L."/>
            <person name="Zaremba-Niedzwiedzka K."/>
            <person name="Martijn J."/>
            <person name="Lind A.E."/>
            <person name="van Eijk R."/>
            <person name="Schleper C."/>
            <person name="Guy L."/>
            <person name="Ettema T.J."/>
        </authorList>
    </citation>
    <scope>NUCLEOTIDE SEQUENCE</scope>
</reference>
<feature type="transmembrane region" description="Helical" evidence="1">
    <location>
        <begin position="314"/>
        <end position="331"/>
    </location>
</feature>
<feature type="transmembrane region" description="Helical" evidence="1">
    <location>
        <begin position="9"/>
        <end position="28"/>
    </location>
</feature>
<organism evidence="3">
    <name type="scientific">marine sediment metagenome</name>
    <dbReference type="NCBI Taxonomy" id="412755"/>
    <lineage>
        <taxon>unclassified sequences</taxon>
        <taxon>metagenomes</taxon>
        <taxon>ecological metagenomes</taxon>
    </lineage>
</organism>
<feature type="transmembrane region" description="Helical" evidence="1">
    <location>
        <begin position="81"/>
        <end position="101"/>
    </location>
</feature>
<dbReference type="GO" id="GO:0016020">
    <property type="term" value="C:membrane"/>
    <property type="evidence" value="ECO:0007669"/>
    <property type="project" value="TreeGrafter"/>
</dbReference>
<proteinExistence type="predicted"/>
<dbReference type="EMBL" id="LAZR01000182">
    <property type="protein sequence ID" value="KKN83616.1"/>
    <property type="molecule type" value="Genomic_DNA"/>
</dbReference>
<name>A0A0F9WCQ5_9ZZZZ</name>
<dbReference type="PANTHER" id="PTHR23028:SF53">
    <property type="entry name" value="ACYL_TRANSF_3 DOMAIN-CONTAINING PROTEIN"/>
    <property type="match status" value="1"/>
</dbReference>
<dbReference type="AlphaFoldDB" id="A0A0F9WCQ5"/>
<feature type="transmembrane region" description="Helical" evidence="1">
    <location>
        <begin position="135"/>
        <end position="157"/>
    </location>
</feature>
<feature type="transmembrane region" description="Helical" evidence="1">
    <location>
        <begin position="282"/>
        <end position="302"/>
    </location>
</feature>
<keyword evidence="1" id="KW-0472">Membrane</keyword>
<keyword evidence="1" id="KW-0812">Transmembrane</keyword>
<evidence type="ECO:0000256" key="1">
    <source>
        <dbReference type="SAM" id="Phobius"/>
    </source>
</evidence>
<comment type="caution">
    <text evidence="3">The sequence shown here is derived from an EMBL/GenBank/DDBJ whole genome shotgun (WGS) entry which is preliminary data.</text>
</comment>
<gene>
    <name evidence="3" type="ORF">LCGC14_0296780</name>
</gene>
<feature type="transmembrane region" description="Helical" evidence="1">
    <location>
        <begin position="164"/>
        <end position="185"/>
    </location>
</feature>
<feature type="transmembrane region" description="Helical" evidence="1">
    <location>
        <begin position="222"/>
        <end position="240"/>
    </location>
</feature>
<feature type="transmembrane region" description="Helical" evidence="1">
    <location>
        <begin position="40"/>
        <end position="60"/>
    </location>
</feature>
<dbReference type="Pfam" id="PF01757">
    <property type="entry name" value="Acyl_transf_3"/>
    <property type="match status" value="1"/>
</dbReference>
<dbReference type="GO" id="GO:0009103">
    <property type="term" value="P:lipopolysaccharide biosynthetic process"/>
    <property type="evidence" value="ECO:0007669"/>
    <property type="project" value="TreeGrafter"/>
</dbReference>
<evidence type="ECO:0000313" key="3">
    <source>
        <dbReference type="EMBL" id="KKN83616.1"/>
    </source>
</evidence>
<dbReference type="InterPro" id="IPR002656">
    <property type="entry name" value="Acyl_transf_3_dom"/>
</dbReference>
<feature type="transmembrane region" description="Helical" evidence="1">
    <location>
        <begin position="197"/>
        <end position="215"/>
    </location>
</feature>
<sequence>MYYRVFDCWRFIAAMLVMAYHFLYSAPYGAETGTEFLRRLLPLLDMFFMISGFFIATRYADQIRSAADYRDFMRRRVARLYPLHFIVTMFFAAVALAAFLAGADHYPFAREFAALPQNLLALHALGTTSGLALNYVSWSVSAEFFSYALFPLILVMFRWKGLRGLVLMLGIWVAALEYASWRGVFPSGHWTSADTLGAYRAFADFVMGAIIAVLVGRRSVDIRSHWPGLMLFAAAVATMIGQTTPYLTLALLAASLTATALAETARPASTGVLARLMPFTRVAFGIYLWHPVMEFLFLTVVWDRWLGQLGIVDFYIYWTVPMAATVAIAMLSDRYLERRFGNLIAGPRRAHSGKPAGAASA</sequence>
<dbReference type="GO" id="GO:0016747">
    <property type="term" value="F:acyltransferase activity, transferring groups other than amino-acyl groups"/>
    <property type="evidence" value="ECO:0007669"/>
    <property type="project" value="InterPro"/>
</dbReference>
<feature type="domain" description="Acyltransferase 3" evidence="2">
    <location>
        <begin position="6"/>
        <end position="331"/>
    </location>
</feature>
<evidence type="ECO:0000259" key="2">
    <source>
        <dbReference type="Pfam" id="PF01757"/>
    </source>
</evidence>
<protein>
    <recommendedName>
        <fullName evidence="2">Acyltransferase 3 domain-containing protein</fullName>
    </recommendedName>
</protein>
<keyword evidence="1" id="KW-1133">Transmembrane helix</keyword>
<dbReference type="InterPro" id="IPR050879">
    <property type="entry name" value="Acyltransferase_3"/>
</dbReference>
<dbReference type="PANTHER" id="PTHR23028">
    <property type="entry name" value="ACETYLTRANSFERASE"/>
    <property type="match status" value="1"/>
</dbReference>
<accession>A0A0F9WCQ5</accession>